<feature type="binding site" evidence="6">
    <location>
        <position position="119"/>
    </location>
    <ligand>
        <name>Fe cation</name>
        <dbReference type="ChEBI" id="CHEBI:24875"/>
    </ligand>
</feature>
<dbReference type="Gene3D" id="3.90.45.10">
    <property type="entry name" value="Peptide deformylase"/>
    <property type="match status" value="1"/>
</dbReference>
<evidence type="ECO:0000256" key="5">
    <source>
        <dbReference type="ARBA" id="ARBA00023004"/>
    </source>
</evidence>
<dbReference type="EC" id="3.5.1.88" evidence="6"/>
<name>A0A852SS18_9MICO</name>
<dbReference type="SUPFAM" id="SSF56420">
    <property type="entry name" value="Peptide deformylase"/>
    <property type="match status" value="1"/>
</dbReference>
<evidence type="ECO:0000313" key="9">
    <source>
        <dbReference type="Proteomes" id="UP000549913"/>
    </source>
</evidence>
<dbReference type="NCBIfam" id="NF001159">
    <property type="entry name" value="PRK00150.1-3"/>
    <property type="match status" value="1"/>
</dbReference>
<evidence type="ECO:0000313" key="8">
    <source>
        <dbReference type="EMBL" id="NYD71573.1"/>
    </source>
</evidence>
<comment type="caution">
    <text evidence="8">The sequence shown here is derived from an EMBL/GenBank/DDBJ whole genome shotgun (WGS) entry which is preliminary data.</text>
</comment>
<feature type="compositionally biased region" description="Acidic residues" evidence="7">
    <location>
        <begin position="67"/>
        <end position="83"/>
    </location>
</feature>
<dbReference type="InterPro" id="IPR023635">
    <property type="entry name" value="Peptide_deformylase"/>
</dbReference>
<reference evidence="8 9" key="1">
    <citation type="submission" date="2020-07" db="EMBL/GenBank/DDBJ databases">
        <title>Sequencing the genomes of 1000 actinobacteria strains.</title>
        <authorList>
            <person name="Klenk H.-P."/>
        </authorList>
    </citation>
    <scope>NUCLEOTIDE SEQUENCE [LARGE SCALE GENOMIC DNA]</scope>
    <source>
        <strain evidence="8 9">DSM 26474</strain>
    </source>
</reference>
<dbReference type="RefSeq" id="WP_179548491.1">
    <property type="nucleotide sequence ID" value="NZ_BSEW01000002.1"/>
</dbReference>
<dbReference type="GO" id="GO:0006412">
    <property type="term" value="P:translation"/>
    <property type="evidence" value="ECO:0007669"/>
    <property type="project" value="UniProtKB-UniRule"/>
</dbReference>
<evidence type="ECO:0000256" key="7">
    <source>
        <dbReference type="SAM" id="MobiDB-lite"/>
    </source>
</evidence>
<dbReference type="PANTHER" id="PTHR10458">
    <property type="entry name" value="PEPTIDE DEFORMYLASE"/>
    <property type="match status" value="1"/>
</dbReference>
<accession>A0A852SS18</accession>
<comment type="similarity">
    <text evidence="1 6">Belongs to the polypeptide deformylase family.</text>
</comment>
<protein>
    <recommendedName>
        <fullName evidence="6">Peptide deformylase</fullName>
        <shortName evidence="6">PDF</shortName>
        <ecNumber evidence="6">3.5.1.88</ecNumber>
    </recommendedName>
    <alternativeName>
        <fullName evidence="6">Polypeptide deformylase</fullName>
    </alternativeName>
</protein>
<sequence length="208" mass="22766">MAVLPIRISGDPVLHTPASPVVAIDDELRSLVADMFETMDAAPGVGLAGPQVGVPLRLFVFSYVEDTGDEDTGDEEGDDDSPDDTASLREYRGVAINPELYISPTSVEPADPDTESEGCLSFPGERFPLVRGESAILRATDLDGRPYEIEAHGWLARIFQHEFDHLEGLLYIDRIDPVYAKVARKIERKKGWGVPGYAWLPGVDELDA</sequence>
<dbReference type="PANTHER" id="PTHR10458:SF2">
    <property type="entry name" value="PEPTIDE DEFORMYLASE, MITOCHONDRIAL"/>
    <property type="match status" value="1"/>
</dbReference>
<keyword evidence="2 6" id="KW-0479">Metal-binding</keyword>
<dbReference type="Proteomes" id="UP000549913">
    <property type="component" value="Unassembled WGS sequence"/>
</dbReference>
<feature type="binding site" evidence="6">
    <location>
        <position position="165"/>
    </location>
    <ligand>
        <name>Fe cation</name>
        <dbReference type="ChEBI" id="CHEBI:24875"/>
    </ligand>
</feature>
<feature type="binding site" evidence="6">
    <location>
        <position position="161"/>
    </location>
    <ligand>
        <name>Fe cation</name>
        <dbReference type="ChEBI" id="CHEBI:24875"/>
    </ligand>
</feature>
<dbReference type="HAMAP" id="MF_00163">
    <property type="entry name" value="Pep_deformylase"/>
    <property type="match status" value="1"/>
</dbReference>
<dbReference type="EMBL" id="JACCBM010000001">
    <property type="protein sequence ID" value="NYD71573.1"/>
    <property type="molecule type" value="Genomic_DNA"/>
</dbReference>
<dbReference type="Pfam" id="PF01327">
    <property type="entry name" value="Pep_deformylase"/>
    <property type="match status" value="1"/>
</dbReference>
<keyword evidence="3 6" id="KW-0378">Hydrolase</keyword>
<dbReference type="InterPro" id="IPR036821">
    <property type="entry name" value="Peptide_deformylase_sf"/>
</dbReference>
<evidence type="ECO:0000256" key="1">
    <source>
        <dbReference type="ARBA" id="ARBA00010759"/>
    </source>
</evidence>
<keyword evidence="4 6" id="KW-0648">Protein biosynthesis</keyword>
<gene>
    <name evidence="6" type="primary">def</name>
    <name evidence="8" type="ORF">BJ984_002731</name>
</gene>
<dbReference type="PIRSF" id="PIRSF004749">
    <property type="entry name" value="Pep_def"/>
    <property type="match status" value="1"/>
</dbReference>
<dbReference type="GO" id="GO:0046872">
    <property type="term" value="F:metal ion binding"/>
    <property type="evidence" value="ECO:0007669"/>
    <property type="project" value="UniProtKB-KW"/>
</dbReference>
<organism evidence="8 9">
    <name type="scientific">Herbiconiux flava</name>
    <dbReference type="NCBI Taxonomy" id="881268"/>
    <lineage>
        <taxon>Bacteria</taxon>
        <taxon>Bacillati</taxon>
        <taxon>Actinomycetota</taxon>
        <taxon>Actinomycetes</taxon>
        <taxon>Micrococcales</taxon>
        <taxon>Microbacteriaceae</taxon>
        <taxon>Herbiconiux</taxon>
    </lineage>
</organism>
<feature type="region of interest" description="Disordered" evidence="7">
    <location>
        <begin position="67"/>
        <end position="86"/>
    </location>
</feature>
<evidence type="ECO:0000256" key="2">
    <source>
        <dbReference type="ARBA" id="ARBA00022723"/>
    </source>
</evidence>
<dbReference type="CDD" id="cd00487">
    <property type="entry name" value="Pep_deformylase"/>
    <property type="match status" value="1"/>
</dbReference>
<keyword evidence="5 6" id="KW-0408">Iron</keyword>
<dbReference type="PRINTS" id="PR01576">
    <property type="entry name" value="PDEFORMYLASE"/>
</dbReference>
<evidence type="ECO:0000256" key="6">
    <source>
        <dbReference type="HAMAP-Rule" id="MF_00163"/>
    </source>
</evidence>
<comment type="cofactor">
    <cofactor evidence="6">
        <name>Fe(2+)</name>
        <dbReference type="ChEBI" id="CHEBI:29033"/>
    </cofactor>
    <text evidence="6">Binds 1 Fe(2+) ion.</text>
</comment>
<proteinExistence type="inferred from homology"/>
<evidence type="ECO:0000256" key="4">
    <source>
        <dbReference type="ARBA" id="ARBA00022917"/>
    </source>
</evidence>
<dbReference type="GO" id="GO:0042586">
    <property type="term" value="F:peptide deformylase activity"/>
    <property type="evidence" value="ECO:0007669"/>
    <property type="project" value="UniProtKB-UniRule"/>
</dbReference>
<keyword evidence="9" id="KW-1185">Reference proteome</keyword>
<comment type="catalytic activity">
    <reaction evidence="6">
        <text>N-terminal N-formyl-L-methionyl-[peptide] + H2O = N-terminal L-methionyl-[peptide] + formate</text>
        <dbReference type="Rhea" id="RHEA:24420"/>
        <dbReference type="Rhea" id="RHEA-COMP:10639"/>
        <dbReference type="Rhea" id="RHEA-COMP:10640"/>
        <dbReference type="ChEBI" id="CHEBI:15377"/>
        <dbReference type="ChEBI" id="CHEBI:15740"/>
        <dbReference type="ChEBI" id="CHEBI:49298"/>
        <dbReference type="ChEBI" id="CHEBI:64731"/>
        <dbReference type="EC" id="3.5.1.88"/>
    </reaction>
</comment>
<comment type="function">
    <text evidence="6">Removes the formyl group from the N-terminal Met of newly synthesized proteins. Requires at least a dipeptide for an efficient rate of reaction. N-terminal L-methionine is a prerequisite for activity but the enzyme has broad specificity at other positions.</text>
</comment>
<dbReference type="AlphaFoldDB" id="A0A852SS18"/>
<feature type="active site" evidence="6">
    <location>
        <position position="162"/>
    </location>
</feature>
<evidence type="ECO:0000256" key="3">
    <source>
        <dbReference type="ARBA" id="ARBA00022801"/>
    </source>
</evidence>